<sequence length="313" mass="35122">MNSDTIQHTTHLSNSNNTKSNLSSSLLGVHKKHNSTNIRKFFNRFPNPKSPPLSSQHPDISKHQDISQCPMMNSSNNSSSIDEDLSPTQKQIDLVRISWERVSEIRHETDDRNVSSSHAFGLAFYDALFEMDEDCRHLFHNVFQQARALTGMISYIARAPNVTNNSSTMVRPACCGGNASNYSQTGLDSPPSTPTTIKDINARKRAIDCDNNDDNYDEGDPEFLALQMRELGARHYFYNVKPHHLELVGPAFASALKKRLGNEYTTEIGEAWVKANSYAAYNMKIGFDSQLAWEEGTTNNRSSRKNKAACTIQ</sequence>
<dbReference type="InterPro" id="IPR012292">
    <property type="entry name" value="Globin/Proto"/>
</dbReference>
<dbReference type="Gene3D" id="1.10.490.10">
    <property type="entry name" value="Globins"/>
    <property type="match status" value="2"/>
</dbReference>
<name>A0A8H7UZC2_9FUNG</name>
<evidence type="ECO:0000256" key="1">
    <source>
        <dbReference type="SAM" id="MobiDB-lite"/>
    </source>
</evidence>
<feature type="region of interest" description="Disordered" evidence="1">
    <location>
        <begin position="41"/>
        <end position="87"/>
    </location>
</feature>
<feature type="compositionally biased region" description="Low complexity" evidence="1">
    <location>
        <begin position="12"/>
        <end position="23"/>
    </location>
</feature>
<dbReference type="PANTHER" id="PTHR43396:SF6">
    <property type="entry name" value="ABL201WP"/>
    <property type="match status" value="1"/>
</dbReference>
<dbReference type="GO" id="GO:0019825">
    <property type="term" value="F:oxygen binding"/>
    <property type="evidence" value="ECO:0007669"/>
    <property type="project" value="InterPro"/>
</dbReference>
<dbReference type="GO" id="GO:0071500">
    <property type="term" value="P:cellular response to nitrosative stress"/>
    <property type="evidence" value="ECO:0007669"/>
    <property type="project" value="TreeGrafter"/>
</dbReference>
<protein>
    <recommendedName>
        <fullName evidence="2">Globin domain-containing protein</fullName>
    </recommendedName>
</protein>
<evidence type="ECO:0000313" key="4">
    <source>
        <dbReference type="Proteomes" id="UP000650833"/>
    </source>
</evidence>
<reference evidence="3" key="1">
    <citation type="submission" date="2020-12" db="EMBL/GenBank/DDBJ databases">
        <title>Metabolic potential, ecology and presence of endohyphal bacteria is reflected in genomic diversity of Mucoromycotina.</title>
        <authorList>
            <person name="Muszewska A."/>
            <person name="Okrasinska A."/>
            <person name="Steczkiewicz K."/>
            <person name="Drgas O."/>
            <person name="Orlowska M."/>
            <person name="Perlinska-Lenart U."/>
            <person name="Aleksandrzak-Piekarczyk T."/>
            <person name="Szatraj K."/>
            <person name="Zielenkiewicz U."/>
            <person name="Pilsyk S."/>
            <person name="Malc E."/>
            <person name="Mieczkowski P."/>
            <person name="Kruszewska J.S."/>
            <person name="Biernat P."/>
            <person name="Pawlowska J."/>
        </authorList>
    </citation>
    <scope>NUCLEOTIDE SEQUENCE</scope>
    <source>
        <strain evidence="3">CBS 226.32</strain>
    </source>
</reference>
<dbReference type="InterPro" id="IPR009050">
    <property type="entry name" value="Globin-like_sf"/>
</dbReference>
<dbReference type="SUPFAM" id="SSF46458">
    <property type="entry name" value="Globin-like"/>
    <property type="match status" value="2"/>
</dbReference>
<dbReference type="PANTHER" id="PTHR43396">
    <property type="entry name" value="FLAVOHEMOPROTEIN"/>
    <property type="match status" value="1"/>
</dbReference>
<evidence type="ECO:0000259" key="2">
    <source>
        <dbReference type="PROSITE" id="PS01033"/>
    </source>
</evidence>
<evidence type="ECO:0000313" key="3">
    <source>
        <dbReference type="EMBL" id="KAG2197633.1"/>
    </source>
</evidence>
<dbReference type="OrthoDB" id="436496at2759"/>
<feature type="compositionally biased region" description="Polar residues" evidence="1">
    <location>
        <begin position="1"/>
        <end position="11"/>
    </location>
</feature>
<dbReference type="Proteomes" id="UP000650833">
    <property type="component" value="Unassembled WGS sequence"/>
</dbReference>
<organism evidence="3 4">
    <name type="scientific">Mucor plumbeus</name>
    <dbReference type="NCBI Taxonomy" id="97098"/>
    <lineage>
        <taxon>Eukaryota</taxon>
        <taxon>Fungi</taxon>
        <taxon>Fungi incertae sedis</taxon>
        <taxon>Mucoromycota</taxon>
        <taxon>Mucoromycotina</taxon>
        <taxon>Mucoromycetes</taxon>
        <taxon>Mucorales</taxon>
        <taxon>Mucorineae</taxon>
        <taxon>Mucoraceae</taxon>
        <taxon>Mucor</taxon>
    </lineage>
</organism>
<dbReference type="GO" id="GO:0020037">
    <property type="term" value="F:heme binding"/>
    <property type="evidence" value="ECO:0007669"/>
    <property type="project" value="InterPro"/>
</dbReference>
<dbReference type="AlphaFoldDB" id="A0A8H7UZC2"/>
<dbReference type="Pfam" id="PF00042">
    <property type="entry name" value="Globin"/>
    <property type="match status" value="1"/>
</dbReference>
<dbReference type="GO" id="GO:0008941">
    <property type="term" value="F:nitric oxide dioxygenase NAD(P)H activity"/>
    <property type="evidence" value="ECO:0007669"/>
    <property type="project" value="TreeGrafter"/>
</dbReference>
<feature type="region of interest" description="Disordered" evidence="1">
    <location>
        <begin position="1"/>
        <end position="23"/>
    </location>
</feature>
<dbReference type="EMBL" id="JAEPRC010000422">
    <property type="protein sequence ID" value="KAG2197633.1"/>
    <property type="molecule type" value="Genomic_DNA"/>
</dbReference>
<gene>
    <name evidence="3" type="ORF">INT46_009105</name>
</gene>
<comment type="caution">
    <text evidence="3">The sequence shown here is derived from an EMBL/GenBank/DDBJ whole genome shotgun (WGS) entry which is preliminary data.</text>
</comment>
<dbReference type="PROSITE" id="PS01033">
    <property type="entry name" value="GLOBIN"/>
    <property type="match status" value="1"/>
</dbReference>
<keyword evidence="4" id="KW-1185">Reference proteome</keyword>
<accession>A0A8H7UZC2</accession>
<feature type="domain" description="Globin" evidence="2">
    <location>
        <begin position="84"/>
        <end position="288"/>
    </location>
</feature>
<dbReference type="GO" id="GO:0071949">
    <property type="term" value="F:FAD binding"/>
    <property type="evidence" value="ECO:0007669"/>
    <property type="project" value="TreeGrafter"/>
</dbReference>
<dbReference type="InterPro" id="IPR000971">
    <property type="entry name" value="Globin"/>
</dbReference>
<proteinExistence type="predicted"/>
<dbReference type="GO" id="GO:0046210">
    <property type="term" value="P:nitric oxide catabolic process"/>
    <property type="evidence" value="ECO:0007669"/>
    <property type="project" value="TreeGrafter"/>
</dbReference>